<reference evidence="2 3" key="1">
    <citation type="submission" date="2020-07" db="EMBL/GenBank/DDBJ databases">
        <authorList>
            <person name="Zhuang K."/>
            <person name="Ran Y."/>
        </authorList>
    </citation>
    <scope>NUCLEOTIDE SEQUENCE [LARGE SCALE GENOMIC DNA]</scope>
    <source>
        <strain evidence="2 3">WCH-YHL-001</strain>
    </source>
</reference>
<dbReference type="EMBL" id="CP059399">
    <property type="protein sequence ID" value="QLY32859.1"/>
    <property type="molecule type" value="Genomic_DNA"/>
</dbReference>
<feature type="transmembrane region" description="Helical" evidence="1">
    <location>
        <begin position="116"/>
        <end position="141"/>
    </location>
</feature>
<evidence type="ECO:0000313" key="3">
    <source>
        <dbReference type="Proteomes" id="UP000515512"/>
    </source>
</evidence>
<dbReference type="Proteomes" id="UP000515512">
    <property type="component" value="Chromosome"/>
</dbReference>
<gene>
    <name evidence="2" type="ORF">H0264_11960</name>
</gene>
<protein>
    <submittedName>
        <fullName evidence="2">ABC transporter permease</fullName>
    </submittedName>
</protein>
<keyword evidence="1" id="KW-0472">Membrane</keyword>
<dbReference type="RefSeq" id="WP_181584023.1">
    <property type="nucleotide sequence ID" value="NZ_CP059399.1"/>
</dbReference>
<evidence type="ECO:0000313" key="2">
    <source>
        <dbReference type="EMBL" id="QLY32859.1"/>
    </source>
</evidence>
<dbReference type="AlphaFoldDB" id="A0A7D6ZJV9"/>
<feature type="transmembrane region" description="Helical" evidence="1">
    <location>
        <begin position="153"/>
        <end position="176"/>
    </location>
</feature>
<feature type="transmembrane region" description="Helical" evidence="1">
    <location>
        <begin position="62"/>
        <end position="84"/>
    </location>
</feature>
<keyword evidence="1" id="KW-0812">Transmembrane</keyword>
<keyword evidence="3" id="KW-1185">Reference proteome</keyword>
<proteinExistence type="predicted"/>
<feature type="transmembrane region" description="Helical" evidence="1">
    <location>
        <begin position="26"/>
        <end position="50"/>
    </location>
</feature>
<dbReference type="KEGG" id="nhu:H0264_11960"/>
<sequence length="275" mass="28331">MILTAVPESVKRAANSEARKVVSVRAYAQLAAVLVAASVVAFAALGLTLRPEDWKNQPLPEPFGFGAILVAAVLALAVVLAGVFGAESAGAEYRYGTLGISALFTPDRNVLLGSKLGVTALFSLATVVGMELLGGGAFLLFARGEVSLGWTHVAILGGVALAAVCWSVIGAALGFLLRTPTRAVVAVVGLMVLEPLIWLIANAIGLPALCTVLPVSTTVGTMTGDTIPESVAFIAPTPAAMVLLLLWTAGAVTAAWWDFTRRDLADTSAPKLPTR</sequence>
<feature type="transmembrane region" description="Helical" evidence="1">
    <location>
        <begin position="231"/>
        <end position="257"/>
    </location>
</feature>
<keyword evidence="1" id="KW-1133">Transmembrane helix</keyword>
<organism evidence="2 3">
    <name type="scientific">Nocardia huaxiensis</name>
    <dbReference type="NCBI Taxonomy" id="2755382"/>
    <lineage>
        <taxon>Bacteria</taxon>
        <taxon>Bacillati</taxon>
        <taxon>Actinomycetota</taxon>
        <taxon>Actinomycetes</taxon>
        <taxon>Mycobacteriales</taxon>
        <taxon>Nocardiaceae</taxon>
        <taxon>Nocardia</taxon>
    </lineage>
</organism>
<accession>A0A7D6ZJV9</accession>
<name>A0A7D6ZJV9_9NOCA</name>
<evidence type="ECO:0000256" key="1">
    <source>
        <dbReference type="SAM" id="Phobius"/>
    </source>
</evidence>